<gene>
    <name evidence="2" type="ORF">JL106_11135</name>
</gene>
<accession>A0A938Y883</accession>
<dbReference type="EMBL" id="JAERWK010000014">
    <property type="protein sequence ID" value="MBM9467836.1"/>
    <property type="molecule type" value="Genomic_DNA"/>
</dbReference>
<keyword evidence="3" id="KW-1185">Reference proteome</keyword>
<comment type="caution">
    <text evidence="2">The sequence shown here is derived from an EMBL/GenBank/DDBJ whole genome shotgun (WGS) entry which is preliminary data.</text>
</comment>
<dbReference type="Proteomes" id="UP000663792">
    <property type="component" value="Unassembled WGS sequence"/>
</dbReference>
<protein>
    <submittedName>
        <fullName evidence="2">Sugar phosphate isomerase/epimerase</fullName>
    </submittedName>
</protein>
<dbReference type="AlphaFoldDB" id="A0A938Y883"/>
<dbReference type="InterPro" id="IPR036237">
    <property type="entry name" value="Xyl_isomerase-like_sf"/>
</dbReference>
<dbReference type="GO" id="GO:0016853">
    <property type="term" value="F:isomerase activity"/>
    <property type="evidence" value="ECO:0007669"/>
    <property type="project" value="UniProtKB-KW"/>
</dbReference>
<sequence length="292" mass="31966">MSEYDLISACWTTAGACEPMAADDRSPLDVTDRVRAAARAGFRGFGIRHGDLMRVEQTLGFADFRRLLDDHGMRHLEFEFLEGWYDTGEVRRLSDVRRADFLRAAEALGARHIKVGGHLAGGTVDVDRVAEELHRLGADAAEVGTKVGIEPMPFADITTPAMGLEIVQRAGHPAAGLFIDVWHVARAGVDVASLAELPGELLFGIELDDARAEVEGTLLEDTFNGREFPGEGVLDVQGFVDAIQRTGYQGPWGVEMLSTAYRRLPLEEAVQRAYDTAIRFLDRTPATDRASV</sequence>
<evidence type="ECO:0000259" key="1">
    <source>
        <dbReference type="Pfam" id="PF01261"/>
    </source>
</evidence>
<name>A0A938Y883_9ACTN</name>
<dbReference type="PANTHER" id="PTHR12110">
    <property type="entry name" value="HYDROXYPYRUVATE ISOMERASE"/>
    <property type="match status" value="1"/>
</dbReference>
<dbReference type="Pfam" id="PF01261">
    <property type="entry name" value="AP_endonuc_2"/>
    <property type="match status" value="1"/>
</dbReference>
<dbReference type="PANTHER" id="PTHR12110:SF48">
    <property type="entry name" value="BLL3656 PROTEIN"/>
    <property type="match status" value="1"/>
</dbReference>
<organism evidence="2 3">
    <name type="scientific">Nakamurella leprariae</name>
    <dbReference type="NCBI Taxonomy" id="2803911"/>
    <lineage>
        <taxon>Bacteria</taxon>
        <taxon>Bacillati</taxon>
        <taxon>Actinomycetota</taxon>
        <taxon>Actinomycetes</taxon>
        <taxon>Nakamurellales</taxon>
        <taxon>Nakamurellaceae</taxon>
        <taxon>Nakamurella</taxon>
    </lineage>
</organism>
<dbReference type="InterPro" id="IPR013022">
    <property type="entry name" value="Xyl_isomerase-like_TIM-brl"/>
</dbReference>
<evidence type="ECO:0000313" key="3">
    <source>
        <dbReference type="Proteomes" id="UP000663792"/>
    </source>
</evidence>
<keyword evidence="2" id="KW-0413">Isomerase</keyword>
<reference evidence="2" key="1">
    <citation type="submission" date="2021-01" db="EMBL/GenBank/DDBJ databases">
        <title>YIM 132084 draft genome.</title>
        <authorList>
            <person name="An D."/>
        </authorList>
    </citation>
    <scope>NUCLEOTIDE SEQUENCE</scope>
    <source>
        <strain evidence="2">YIM 132084</strain>
    </source>
</reference>
<proteinExistence type="predicted"/>
<feature type="domain" description="Xylose isomerase-like TIM barrel" evidence="1">
    <location>
        <begin position="34"/>
        <end position="274"/>
    </location>
</feature>
<dbReference type="Gene3D" id="3.20.20.150">
    <property type="entry name" value="Divalent-metal-dependent TIM barrel enzymes"/>
    <property type="match status" value="1"/>
</dbReference>
<dbReference type="SUPFAM" id="SSF51658">
    <property type="entry name" value="Xylose isomerase-like"/>
    <property type="match status" value="1"/>
</dbReference>
<dbReference type="RefSeq" id="WP_205260799.1">
    <property type="nucleotide sequence ID" value="NZ_JAERWK010000014.1"/>
</dbReference>
<dbReference type="InterPro" id="IPR050312">
    <property type="entry name" value="IolE/XylAMocC-like"/>
</dbReference>
<evidence type="ECO:0000313" key="2">
    <source>
        <dbReference type="EMBL" id="MBM9467836.1"/>
    </source>
</evidence>